<name>A0A841BW61_9ACTN</name>
<evidence type="ECO:0000313" key="3">
    <source>
        <dbReference type="EMBL" id="MBB5871736.1"/>
    </source>
</evidence>
<keyword evidence="1" id="KW-0808">Transferase</keyword>
<protein>
    <submittedName>
        <fullName evidence="3">Anti-sigma regulatory factor (Ser/Thr protein kinase)</fullName>
    </submittedName>
</protein>
<evidence type="ECO:0000256" key="1">
    <source>
        <dbReference type="ARBA" id="ARBA00022527"/>
    </source>
</evidence>
<feature type="domain" description="Histidine kinase/HSP90-like ATPase" evidence="2">
    <location>
        <begin position="25"/>
        <end position="137"/>
    </location>
</feature>
<dbReference type="EMBL" id="JACHMN010000002">
    <property type="protein sequence ID" value="MBB5871736.1"/>
    <property type="molecule type" value="Genomic_DNA"/>
</dbReference>
<dbReference type="InterPro" id="IPR050267">
    <property type="entry name" value="Anti-sigma-factor_SerPK"/>
</dbReference>
<reference evidence="3 4" key="1">
    <citation type="submission" date="2020-08" db="EMBL/GenBank/DDBJ databases">
        <title>Sequencing the genomes of 1000 actinobacteria strains.</title>
        <authorList>
            <person name="Klenk H.-P."/>
        </authorList>
    </citation>
    <scope>NUCLEOTIDE SEQUENCE [LARGE SCALE GENOMIC DNA]</scope>
    <source>
        <strain evidence="3 4">DSM 45362</strain>
    </source>
</reference>
<gene>
    <name evidence="3" type="ORF">F4553_005115</name>
</gene>
<dbReference type="InterPro" id="IPR036890">
    <property type="entry name" value="HATPase_C_sf"/>
</dbReference>
<dbReference type="GO" id="GO:0004674">
    <property type="term" value="F:protein serine/threonine kinase activity"/>
    <property type="evidence" value="ECO:0007669"/>
    <property type="project" value="UniProtKB-KW"/>
</dbReference>
<comment type="caution">
    <text evidence="3">The sequence shown here is derived from an EMBL/GenBank/DDBJ whole genome shotgun (WGS) entry which is preliminary data.</text>
</comment>
<evidence type="ECO:0000259" key="2">
    <source>
        <dbReference type="Pfam" id="PF13581"/>
    </source>
</evidence>
<keyword evidence="1" id="KW-0723">Serine/threonine-protein kinase</keyword>
<proteinExistence type="predicted"/>
<dbReference type="PANTHER" id="PTHR35526">
    <property type="entry name" value="ANTI-SIGMA-F FACTOR RSBW-RELATED"/>
    <property type="match status" value="1"/>
</dbReference>
<sequence length="140" mass="14645">MTAADQPSSRESATEAGLVEEFDATGLYALRAAVGAHATQLGMGEEQLGKLLIIATELATNAIRHGGGKGRLRLWREGGALHCEVSDAGPGISDPDQVGTRPVPLNVDGGRGLWIVRQFADKVAVTNRSPGTTIHATLHL</sequence>
<evidence type="ECO:0000313" key="4">
    <source>
        <dbReference type="Proteomes" id="UP000587527"/>
    </source>
</evidence>
<keyword evidence="4" id="KW-1185">Reference proteome</keyword>
<dbReference type="AlphaFoldDB" id="A0A841BW61"/>
<dbReference type="Proteomes" id="UP000587527">
    <property type="component" value="Unassembled WGS sequence"/>
</dbReference>
<dbReference type="InterPro" id="IPR003594">
    <property type="entry name" value="HATPase_dom"/>
</dbReference>
<dbReference type="Gene3D" id="3.30.565.10">
    <property type="entry name" value="Histidine kinase-like ATPase, C-terminal domain"/>
    <property type="match status" value="1"/>
</dbReference>
<dbReference type="RefSeq" id="WP_184839985.1">
    <property type="nucleotide sequence ID" value="NZ_JACHMN010000002.1"/>
</dbReference>
<accession>A0A841BW61</accession>
<dbReference type="CDD" id="cd16936">
    <property type="entry name" value="HATPase_RsbW-like"/>
    <property type="match status" value="1"/>
</dbReference>
<dbReference type="SUPFAM" id="SSF55874">
    <property type="entry name" value="ATPase domain of HSP90 chaperone/DNA topoisomerase II/histidine kinase"/>
    <property type="match status" value="1"/>
</dbReference>
<dbReference type="PANTHER" id="PTHR35526:SF3">
    <property type="entry name" value="ANTI-SIGMA-F FACTOR RSBW"/>
    <property type="match status" value="1"/>
</dbReference>
<keyword evidence="1" id="KW-0418">Kinase</keyword>
<organism evidence="3 4">
    <name type="scientific">Allocatelliglobosispora scoriae</name>
    <dbReference type="NCBI Taxonomy" id="643052"/>
    <lineage>
        <taxon>Bacteria</taxon>
        <taxon>Bacillati</taxon>
        <taxon>Actinomycetota</taxon>
        <taxon>Actinomycetes</taxon>
        <taxon>Micromonosporales</taxon>
        <taxon>Micromonosporaceae</taxon>
        <taxon>Allocatelliglobosispora</taxon>
    </lineage>
</organism>
<dbReference type="Pfam" id="PF13581">
    <property type="entry name" value="HATPase_c_2"/>
    <property type="match status" value="1"/>
</dbReference>